<protein>
    <recommendedName>
        <fullName evidence="3">Capsule polysaccharide biosynthesis protein</fullName>
    </recommendedName>
</protein>
<dbReference type="OrthoDB" id="5448633at2"/>
<dbReference type="InterPro" id="IPR007833">
    <property type="entry name" value="Capsule_polysaccharide_synth"/>
</dbReference>
<dbReference type="EMBL" id="SIRE01000053">
    <property type="protein sequence ID" value="TBL67773.1"/>
    <property type="molecule type" value="Genomic_DNA"/>
</dbReference>
<evidence type="ECO:0000313" key="2">
    <source>
        <dbReference type="Proteomes" id="UP000293142"/>
    </source>
</evidence>
<accession>A0A4Q9DDU5</accession>
<organism evidence="1 2">
    <name type="scientific">Paenibacillus thalictri</name>
    <dbReference type="NCBI Taxonomy" id="2527873"/>
    <lineage>
        <taxon>Bacteria</taxon>
        <taxon>Bacillati</taxon>
        <taxon>Bacillota</taxon>
        <taxon>Bacilli</taxon>
        <taxon>Bacillales</taxon>
        <taxon>Paenibacillaceae</taxon>
        <taxon>Paenibacillus</taxon>
    </lineage>
</organism>
<dbReference type="Gene3D" id="3.40.50.2000">
    <property type="entry name" value="Glycogen Phosphorylase B"/>
    <property type="match status" value="1"/>
</dbReference>
<proteinExistence type="predicted"/>
<dbReference type="RefSeq" id="WP_131019051.1">
    <property type="nucleotide sequence ID" value="NZ_SIRE01000053.1"/>
</dbReference>
<dbReference type="GO" id="GO:0015774">
    <property type="term" value="P:polysaccharide transport"/>
    <property type="evidence" value="ECO:0007669"/>
    <property type="project" value="InterPro"/>
</dbReference>
<dbReference type="GO" id="GO:0000271">
    <property type="term" value="P:polysaccharide biosynthetic process"/>
    <property type="evidence" value="ECO:0007669"/>
    <property type="project" value="InterPro"/>
</dbReference>
<dbReference type="Pfam" id="PF05159">
    <property type="entry name" value="Capsule_synth"/>
    <property type="match status" value="1"/>
</dbReference>
<reference evidence="1 2" key="1">
    <citation type="submission" date="2019-02" db="EMBL/GenBank/DDBJ databases">
        <title>Paenibacillus sp. nov., isolated from surface-sterilized tissue of Thalictrum simplex L.</title>
        <authorList>
            <person name="Tuo L."/>
        </authorList>
    </citation>
    <scope>NUCLEOTIDE SEQUENCE [LARGE SCALE GENOMIC DNA]</scope>
    <source>
        <strain evidence="1 2">N2SHLJ1</strain>
    </source>
</reference>
<comment type="caution">
    <text evidence="1">The sequence shown here is derived from an EMBL/GenBank/DDBJ whole genome shotgun (WGS) entry which is preliminary data.</text>
</comment>
<evidence type="ECO:0000313" key="1">
    <source>
        <dbReference type="EMBL" id="TBL67773.1"/>
    </source>
</evidence>
<name>A0A4Q9DDU5_9BACL</name>
<evidence type="ECO:0008006" key="3">
    <source>
        <dbReference type="Google" id="ProtNLM"/>
    </source>
</evidence>
<dbReference type="AlphaFoldDB" id="A0A4Q9DDU5"/>
<gene>
    <name evidence="1" type="ORF">EYB31_39265</name>
</gene>
<dbReference type="Proteomes" id="UP000293142">
    <property type="component" value="Unassembled WGS sequence"/>
</dbReference>
<sequence length="476" mass="55355">MNIGFIALFNNTIFYKAIADELEKDGHSIFWITSSKKRKTWLINNGTLAEKIVLLNKSVLNVQIIEKGKQLINEIERKTNEKVNNIILMDRILRHWNYRSACEYVYSISNTINEFLLKNDIEIVISEGTTVQELITAILCKYNNKNFYNPGTMRIPSDRFLFFKGYLQKEYEKFEEFDSNSTRDLSERVEEIKIGVRSGVKPNYFYWNDQIPKINISWFSKVIEKIKESLIESRNDATVKSLGYHLFKEPKYLKPFRYFRARSLFEKPDLETKYALYTMHMQPESGIDVFGAKTSNQLDVIEKISRELPVDMVLYVKEHSNCLGDRSVSYLKAIQRLPGVKLIDPFFSTHKLIERCQIVFTICGTVGFEAGFFGKKTVLFSQMYFDGLSSVISIINSNQISTILKKESEEFTAEDKLFIENMLNNSFEGIISDPISAPICISDENLKRVSFAFRKLIDLIQNRNECTNKKQMLNED</sequence>
<keyword evidence="2" id="KW-1185">Reference proteome</keyword>